<organism evidence="1 2">
    <name type="scientific">Tropicimonas isoalkanivorans</name>
    <dbReference type="NCBI Taxonomy" id="441112"/>
    <lineage>
        <taxon>Bacteria</taxon>
        <taxon>Pseudomonadati</taxon>
        <taxon>Pseudomonadota</taxon>
        <taxon>Alphaproteobacteria</taxon>
        <taxon>Rhodobacterales</taxon>
        <taxon>Roseobacteraceae</taxon>
        <taxon>Tropicimonas</taxon>
    </lineage>
</organism>
<evidence type="ECO:0000313" key="2">
    <source>
        <dbReference type="Proteomes" id="UP000198728"/>
    </source>
</evidence>
<gene>
    <name evidence="1" type="ORF">SAMN04488094_10367</name>
</gene>
<dbReference type="Gene3D" id="2.40.30.180">
    <property type="entry name" value="Ubiquitin-activating enzyme E1, FCCH domain"/>
    <property type="match status" value="1"/>
</dbReference>
<dbReference type="Proteomes" id="UP000198728">
    <property type="component" value="Unassembled WGS sequence"/>
</dbReference>
<proteinExistence type="predicted"/>
<accession>A0A1I1HEG9</accession>
<dbReference type="InterPro" id="IPR042302">
    <property type="entry name" value="E1_FCCH_sf"/>
</dbReference>
<dbReference type="STRING" id="441112.SAMN04488094_10367"/>
<evidence type="ECO:0000313" key="1">
    <source>
        <dbReference type="EMBL" id="SFC20378.1"/>
    </source>
</evidence>
<keyword evidence="2" id="KW-1185">Reference proteome</keyword>
<dbReference type="AlphaFoldDB" id="A0A1I1HEG9"/>
<name>A0A1I1HEG9_9RHOB</name>
<reference evidence="1 2" key="1">
    <citation type="submission" date="2016-10" db="EMBL/GenBank/DDBJ databases">
        <authorList>
            <person name="de Groot N.N."/>
        </authorList>
    </citation>
    <scope>NUCLEOTIDE SEQUENCE [LARGE SCALE GENOMIC DNA]</scope>
    <source>
        <strain evidence="1 2">DSM 19548</strain>
    </source>
</reference>
<protein>
    <submittedName>
        <fullName evidence="1">Uncharacterized protein</fullName>
    </submittedName>
</protein>
<sequence>MQTIAAIDVLGDVRKILNATGLHKTYGSVAEMLASSDTVREGEIVGVPALGHWYVGAKPGAGNPHLTMASGSGLHVMPRSKGVWHAGAWGLDPTGQVPCHSEVDAAIQVALQSSDTPVVLMPSGTFLFRNKAGAALTRDQRFTLKGTGATTIYMAAGGFSIQGEEFLTTTLAEAVGEEDRYALLTDVTGIEVGDTFVVAADVSLETGWNYDKLDIRRVIKIEGNKLWVHKPFRWPHDPAETGHRVNVFSPAEGNISGIHFLSDGNSYGAPKVVLSRLTGGTLSDGSYTGKTVGWTGGIFMDGPHLVNCVGVHLSWDITNGRYCPHVSASYGCRYHDATVKGIRHFDTNSWSEDNVFENIIGLQTQGVVQSHPNTGNIFRNITDSLMDDILAGYDLRGLGETIEHCRSVSVARQGKSNTCAPLIKSEWLPQCTKYIRRVSDYYAPRLTMRHGKDGWNIYENVRSHDIKGQWNEAAHTRIFIDPSCVSRTTDAAAAPDKDANEQRGPVIVPFVKHYRSNADPVAIDAISEASPAVVTAAGHGLTDGDVVWIYDGSGEHYQMQTHARVANASADTFEVMSLDGTPFDYTAPVAPYSSGGKVTRQEEVDCINAGAHPATGHLGKMHFLTKLAEGLTGSSSYTREFTYRAYHQDNIDQQGRNAIFTFRAGSGANLSERRFHVGYDQVNPSSAILTEIGDFDSDNGALDITDVSATRHLQSEVTAEGTSFWPGDFGARYFIAFSVTVTAAEAVDWLEVEVEDWRNSPLRDDVIAFR</sequence>
<dbReference type="EMBL" id="FOLG01000003">
    <property type="protein sequence ID" value="SFC20378.1"/>
    <property type="molecule type" value="Genomic_DNA"/>
</dbReference>